<name>A0A6G4WG08_9HYPH</name>
<protein>
    <submittedName>
        <fullName evidence="1">Isocitrate lyase/PEP mutase family protein</fullName>
    </submittedName>
</protein>
<gene>
    <name evidence="1" type="ORF">G6N73_21705</name>
</gene>
<dbReference type="InterPro" id="IPR039556">
    <property type="entry name" value="ICL/PEPM"/>
</dbReference>
<dbReference type="GO" id="GO:0016833">
    <property type="term" value="F:oxo-acid-lyase activity"/>
    <property type="evidence" value="ECO:0007669"/>
    <property type="project" value="UniProtKB-ARBA"/>
</dbReference>
<keyword evidence="1" id="KW-0456">Lyase</keyword>
<dbReference type="InterPro" id="IPR040442">
    <property type="entry name" value="Pyrv_kinase-like_dom_sf"/>
</dbReference>
<keyword evidence="2" id="KW-1185">Reference proteome</keyword>
<dbReference type="InterPro" id="IPR015813">
    <property type="entry name" value="Pyrv/PenolPyrv_kinase-like_dom"/>
</dbReference>
<accession>A0A6G4WG08</accession>
<dbReference type="CDD" id="cd00377">
    <property type="entry name" value="ICL_PEPM"/>
    <property type="match status" value="1"/>
</dbReference>
<evidence type="ECO:0000313" key="1">
    <source>
        <dbReference type="EMBL" id="NGO53745.1"/>
    </source>
</evidence>
<sequence length="291" mass="32241">MRVRRSLRQAASRTSPLVAPTAQDAFTARMIEGLGFKAVALGGSTMLAARYALPDLGLAALAEMVETARDIINATELPCIMDGDDGYGDVKSVVRMVRIYDELGVGAVVLEDQIREVKQSGNNNARRVAPHDEIIRKLRAAVETRSDKDLMVITRCDAYAIEGLEGSLKRCDAYLKAGADGVFIPGVSTVEELERVGKTFRGSYQIVDMLENRPTWLKPSELAAMGFSQVVYPNFVMLRTMLATNDALMQLQRFATDDSPPVLLSDFEGARALFREIVREEEWSSLEQRFR</sequence>
<organism evidence="1 2">
    <name type="scientific">Allomesorhizobium camelthorni</name>
    <dbReference type="NCBI Taxonomy" id="475069"/>
    <lineage>
        <taxon>Bacteria</taxon>
        <taxon>Pseudomonadati</taxon>
        <taxon>Pseudomonadota</taxon>
        <taxon>Alphaproteobacteria</taxon>
        <taxon>Hyphomicrobiales</taxon>
        <taxon>Phyllobacteriaceae</taxon>
        <taxon>Allomesorhizobium</taxon>
    </lineage>
</organism>
<dbReference type="PANTHER" id="PTHR42905:SF5">
    <property type="entry name" value="CARBOXYVINYL-CARBOXYPHOSPHONATE PHOSPHORYLMUTASE, CHLOROPLASTIC"/>
    <property type="match status" value="1"/>
</dbReference>
<dbReference type="Gene3D" id="3.20.20.60">
    <property type="entry name" value="Phosphoenolpyruvate-binding domains"/>
    <property type="match status" value="1"/>
</dbReference>
<comment type="caution">
    <text evidence="1">The sequence shown here is derived from an EMBL/GenBank/DDBJ whole genome shotgun (WGS) entry which is preliminary data.</text>
</comment>
<dbReference type="PANTHER" id="PTHR42905">
    <property type="entry name" value="PHOSPHOENOLPYRUVATE CARBOXYLASE"/>
    <property type="match status" value="1"/>
</dbReference>
<dbReference type="RefSeq" id="WP_165031397.1">
    <property type="nucleotide sequence ID" value="NZ_JAAKZF010000036.1"/>
</dbReference>
<dbReference type="AlphaFoldDB" id="A0A6G4WG08"/>
<dbReference type="Proteomes" id="UP001642900">
    <property type="component" value="Unassembled WGS sequence"/>
</dbReference>
<dbReference type="EMBL" id="JAAKZF010000036">
    <property type="protein sequence ID" value="NGO53745.1"/>
    <property type="molecule type" value="Genomic_DNA"/>
</dbReference>
<dbReference type="Pfam" id="PF13714">
    <property type="entry name" value="PEP_mutase"/>
    <property type="match status" value="1"/>
</dbReference>
<proteinExistence type="predicted"/>
<reference evidence="1 2" key="1">
    <citation type="submission" date="2020-02" db="EMBL/GenBank/DDBJ databases">
        <title>Genome sequence of strain CCNWXJ40-4.</title>
        <authorList>
            <person name="Gao J."/>
            <person name="Sun J."/>
        </authorList>
    </citation>
    <scope>NUCLEOTIDE SEQUENCE [LARGE SCALE GENOMIC DNA]</scope>
    <source>
        <strain evidence="1 2">CCNWXJ 40-4</strain>
    </source>
</reference>
<dbReference type="SUPFAM" id="SSF51621">
    <property type="entry name" value="Phosphoenolpyruvate/pyruvate domain"/>
    <property type="match status" value="1"/>
</dbReference>
<evidence type="ECO:0000313" key="2">
    <source>
        <dbReference type="Proteomes" id="UP001642900"/>
    </source>
</evidence>